<evidence type="ECO:0000313" key="2">
    <source>
        <dbReference type="Proteomes" id="UP001151760"/>
    </source>
</evidence>
<keyword evidence="2" id="KW-1185">Reference proteome</keyword>
<name>A0ABQ4WU83_9ASTR</name>
<accession>A0ABQ4WU83</accession>
<evidence type="ECO:0000313" key="1">
    <source>
        <dbReference type="EMBL" id="GJS56449.1"/>
    </source>
</evidence>
<protein>
    <submittedName>
        <fullName evidence="1">F-box domain containing protein</fullName>
    </submittedName>
</protein>
<sequence>MKKKNVIIKEDRISELPELIVENILLRLVSSKDRVRVSVLSKRWCALTASFPFLDFNFDEFVKGVYGTSYRHVARYLFYKYVEHSVSRFCCQQNLKKVHTFKLCAFFEDDKEVDIINQCLELILEKGLKVLDIDITVYAFFEDDKEVDIINMNTPSLILFSYANEKNFLNPYFNRLKVTRLQPYELEHVELKLCVEKALTVLDGLLWCCCPRSLSLTSNFSFMSDKKRGHFLKFISGKLLQKEDQGTTNIRIEWSFPSESNIYFSWNSMLPELPDRYKQTLTFIKEEVYRHVPSSLVVDSHLIKNILASCPLPKELTIDFALV</sequence>
<dbReference type="PANTHER" id="PTHR31639">
    <property type="entry name" value="F-BOX PROTEIN-LIKE"/>
    <property type="match status" value="1"/>
</dbReference>
<gene>
    <name evidence="1" type="ORF">Tco_0629811</name>
</gene>
<dbReference type="InterPro" id="IPR036047">
    <property type="entry name" value="F-box-like_dom_sf"/>
</dbReference>
<proteinExistence type="predicted"/>
<reference evidence="1" key="1">
    <citation type="journal article" date="2022" name="Int. J. Mol. Sci.">
        <title>Draft Genome of Tanacetum Coccineum: Genomic Comparison of Closely Related Tanacetum-Family Plants.</title>
        <authorList>
            <person name="Yamashiro T."/>
            <person name="Shiraishi A."/>
            <person name="Nakayama K."/>
            <person name="Satake H."/>
        </authorList>
    </citation>
    <scope>NUCLEOTIDE SEQUENCE</scope>
</reference>
<dbReference type="Proteomes" id="UP001151760">
    <property type="component" value="Unassembled WGS sequence"/>
</dbReference>
<dbReference type="PANTHER" id="PTHR31639:SF42">
    <property type="entry name" value="OS02G0160200 PROTEIN"/>
    <property type="match status" value="1"/>
</dbReference>
<dbReference type="SUPFAM" id="SSF81383">
    <property type="entry name" value="F-box domain"/>
    <property type="match status" value="1"/>
</dbReference>
<reference evidence="1" key="2">
    <citation type="submission" date="2022-01" db="EMBL/GenBank/DDBJ databases">
        <authorList>
            <person name="Yamashiro T."/>
            <person name="Shiraishi A."/>
            <person name="Satake H."/>
            <person name="Nakayama K."/>
        </authorList>
    </citation>
    <scope>NUCLEOTIDE SEQUENCE</scope>
</reference>
<comment type="caution">
    <text evidence="1">The sequence shown here is derived from an EMBL/GenBank/DDBJ whole genome shotgun (WGS) entry which is preliminary data.</text>
</comment>
<dbReference type="EMBL" id="BQNB010008936">
    <property type="protein sequence ID" value="GJS56449.1"/>
    <property type="molecule type" value="Genomic_DNA"/>
</dbReference>
<organism evidence="1 2">
    <name type="scientific">Tanacetum coccineum</name>
    <dbReference type="NCBI Taxonomy" id="301880"/>
    <lineage>
        <taxon>Eukaryota</taxon>
        <taxon>Viridiplantae</taxon>
        <taxon>Streptophyta</taxon>
        <taxon>Embryophyta</taxon>
        <taxon>Tracheophyta</taxon>
        <taxon>Spermatophyta</taxon>
        <taxon>Magnoliopsida</taxon>
        <taxon>eudicotyledons</taxon>
        <taxon>Gunneridae</taxon>
        <taxon>Pentapetalae</taxon>
        <taxon>asterids</taxon>
        <taxon>campanulids</taxon>
        <taxon>Asterales</taxon>
        <taxon>Asteraceae</taxon>
        <taxon>Asteroideae</taxon>
        <taxon>Anthemideae</taxon>
        <taxon>Anthemidinae</taxon>
        <taxon>Tanacetum</taxon>
    </lineage>
</organism>